<keyword evidence="1" id="KW-0614">Plasmid</keyword>
<sequence length="153" mass="17379">MSQKWIDSHIIKIRQMEKPSTEQRILILLYDKNDRTPKEERNFRALVRSEKAQEAVRYAKEKASKAKSKSAKIIKREREEKDKERTHELIQSAGLLILAGLVDSKTGKPIWDKGELLGALASMAGAEINDAKRQAWKAKGNALIDAKGNQKKE</sequence>
<protein>
    <submittedName>
        <fullName evidence="1">Acetobacter europaeus plasmid pAEU601 sequence</fullName>
    </submittedName>
</protein>
<dbReference type="EMBL" id="Y17109">
    <property type="protein sequence ID" value="CAA76633.1"/>
    <property type="molecule type" value="Genomic_DNA"/>
</dbReference>
<evidence type="ECO:0000313" key="1">
    <source>
        <dbReference type="EMBL" id="CAA76633.1"/>
    </source>
</evidence>
<accession>O67949</accession>
<organism evidence="1">
    <name type="scientific">Komagataeibacter europaeus</name>
    <name type="common">Gluconacetobacter europaeus</name>
    <dbReference type="NCBI Taxonomy" id="33995"/>
    <lineage>
        <taxon>Bacteria</taxon>
        <taxon>Pseudomonadati</taxon>
        <taxon>Pseudomonadota</taxon>
        <taxon>Alphaproteobacteria</taxon>
        <taxon>Acetobacterales</taxon>
        <taxon>Acetobacteraceae</taxon>
        <taxon>Komagataeibacter</taxon>
    </lineage>
</organism>
<dbReference type="AlphaFoldDB" id="O67949"/>
<reference evidence="1" key="1">
    <citation type="submission" date="1998-04" db="EMBL/GenBank/DDBJ databases">
        <title>Nucleotide sequences as a basis to genetic and taxonomic investigations of Acetobacter species isolated from industrial fermentations.</title>
        <authorList>
            <person name="Boesch C."/>
            <person name="Teuber M."/>
        </authorList>
    </citation>
    <scope>NUCLEOTIDE SEQUENCE [LARGE SCALE GENOMIC DNA]</scope>
    <source>
        <strain evidence="1">DES 11</strain>
        <plasmid evidence="1">pAEU601</plasmid>
    </source>
</reference>
<name>O67949_KOMEU</name>
<proteinExistence type="predicted"/>
<geneLocation type="plasmid" evidence="1">
    <name>pAEU601</name>
</geneLocation>
<dbReference type="InterPro" id="IPR009444">
    <property type="entry name" value="Conjugal_tfr_TraD_a-type"/>
</dbReference>
<dbReference type="RefSeq" id="WP_032072678.1">
    <property type="nucleotide sequence ID" value="NC_025155.1"/>
</dbReference>
<dbReference type="Pfam" id="PF06412">
    <property type="entry name" value="TraD"/>
    <property type="match status" value="1"/>
</dbReference>